<dbReference type="Gene3D" id="3.90.180.10">
    <property type="entry name" value="Medium-chain alcohol dehydrogenases, catalytic domain"/>
    <property type="match status" value="1"/>
</dbReference>
<evidence type="ECO:0008006" key="3">
    <source>
        <dbReference type="Google" id="ProtNLM"/>
    </source>
</evidence>
<organism evidence="1 2">
    <name type="scientific">Sphagnum jensenii</name>
    <dbReference type="NCBI Taxonomy" id="128206"/>
    <lineage>
        <taxon>Eukaryota</taxon>
        <taxon>Viridiplantae</taxon>
        <taxon>Streptophyta</taxon>
        <taxon>Embryophyta</taxon>
        <taxon>Bryophyta</taxon>
        <taxon>Sphagnophytina</taxon>
        <taxon>Sphagnopsida</taxon>
        <taxon>Sphagnales</taxon>
        <taxon>Sphagnaceae</taxon>
        <taxon>Sphagnum</taxon>
    </lineage>
</organism>
<dbReference type="PANTHER" id="PTHR44013">
    <property type="entry name" value="ZINC-TYPE ALCOHOL DEHYDROGENASE-LIKE PROTEIN C16A3.02C"/>
    <property type="match status" value="1"/>
</dbReference>
<dbReference type="Gene3D" id="3.40.50.720">
    <property type="entry name" value="NAD(P)-binding Rossmann-like Domain"/>
    <property type="match status" value="1"/>
</dbReference>
<gene>
    <name evidence="1" type="ORF">CSSPJE1EN2_LOCUS23577</name>
</gene>
<protein>
    <recommendedName>
        <fullName evidence="3">Alcohol dehydrogenase N-terminal domain-containing protein</fullName>
    </recommendedName>
</protein>
<dbReference type="EMBL" id="OZ023710">
    <property type="protein sequence ID" value="CAK9882221.1"/>
    <property type="molecule type" value="Genomic_DNA"/>
</dbReference>
<reference evidence="1" key="1">
    <citation type="submission" date="2024-03" db="EMBL/GenBank/DDBJ databases">
        <authorList>
            <consortium name="ELIXIR-Norway"/>
            <consortium name="Elixir Norway"/>
        </authorList>
    </citation>
    <scope>NUCLEOTIDE SEQUENCE</scope>
</reference>
<evidence type="ECO:0000313" key="1">
    <source>
        <dbReference type="EMBL" id="CAK9882221.1"/>
    </source>
</evidence>
<dbReference type="SUPFAM" id="SSF50129">
    <property type="entry name" value="GroES-like"/>
    <property type="match status" value="1"/>
</dbReference>
<proteinExistence type="predicted"/>
<dbReference type="InterPro" id="IPR011032">
    <property type="entry name" value="GroES-like_sf"/>
</dbReference>
<accession>A0ABP1C0H6</accession>
<dbReference type="Proteomes" id="UP001497522">
    <property type="component" value="Chromosome 9"/>
</dbReference>
<dbReference type="PANTHER" id="PTHR44013:SF1">
    <property type="entry name" value="ZINC-TYPE ALCOHOL DEHYDROGENASE-LIKE PROTEIN C16A3.02C"/>
    <property type="match status" value="1"/>
</dbReference>
<evidence type="ECO:0000313" key="2">
    <source>
        <dbReference type="Proteomes" id="UP001497522"/>
    </source>
</evidence>
<dbReference type="InterPro" id="IPR052733">
    <property type="entry name" value="Chloroplast_QOR"/>
</dbReference>
<name>A0ABP1C0H6_9BRYO</name>
<keyword evidence="2" id="KW-1185">Reference proteome</keyword>
<sequence>MVGVGPGVENFIPGDKIISCVGVLKGGSLAEYASTPITSTVKRPPTITPVEGASVPVTGLTALQSAKNMAGIRLDGSRNLF</sequence>